<name>A0A2Z4AD88_9BACT</name>
<keyword evidence="4 8" id="KW-0547">Nucleotide-binding</keyword>
<dbReference type="AlphaFoldDB" id="A0A2Z4AD88"/>
<dbReference type="GO" id="GO:0004821">
    <property type="term" value="F:histidine-tRNA ligase activity"/>
    <property type="evidence" value="ECO:0007669"/>
    <property type="project" value="UniProtKB-UniRule"/>
</dbReference>
<keyword evidence="8" id="KW-0963">Cytoplasm</keyword>
<dbReference type="EC" id="6.1.1.21" evidence="8"/>
<evidence type="ECO:0000256" key="4">
    <source>
        <dbReference type="ARBA" id="ARBA00022741"/>
    </source>
</evidence>
<dbReference type="HAMAP" id="MF_00127">
    <property type="entry name" value="His_tRNA_synth"/>
    <property type="match status" value="1"/>
</dbReference>
<dbReference type="Proteomes" id="UP000247465">
    <property type="component" value="Chromosome"/>
</dbReference>
<dbReference type="Pfam" id="PF03129">
    <property type="entry name" value="HGTP_anticodon"/>
    <property type="match status" value="1"/>
</dbReference>
<dbReference type="CDD" id="cd00773">
    <property type="entry name" value="HisRS-like_core"/>
    <property type="match status" value="1"/>
</dbReference>
<dbReference type="PANTHER" id="PTHR43707:SF1">
    <property type="entry name" value="HISTIDINE--TRNA LIGASE, MITOCHONDRIAL-RELATED"/>
    <property type="match status" value="1"/>
</dbReference>
<dbReference type="InterPro" id="IPR004154">
    <property type="entry name" value="Anticodon-bd"/>
</dbReference>
<dbReference type="InterPro" id="IPR036621">
    <property type="entry name" value="Anticodon-bd_dom_sf"/>
</dbReference>
<dbReference type="Gene3D" id="3.40.50.800">
    <property type="entry name" value="Anticodon-binding domain"/>
    <property type="match status" value="1"/>
</dbReference>
<dbReference type="InterPro" id="IPR006195">
    <property type="entry name" value="aa-tRNA-synth_II"/>
</dbReference>
<keyword evidence="6 8" id="KW-0030">Aminoacyl-tRNA synthetase</keyword>
<feature type="domain" description="Aminoacyl-transfer RNA synthetases class-II family profile" evidence="10">
    <location>
        <begin position="17"/>
        <end position="346"/>
    </location>
</feature>
<evidence type="ECO:0000313" key="11">
    <source>
        <dbReference type="EMBL" id="AWT60183.1"/>
    </source>
</evidence>
<dbReference type="EMBL" id="CP029803">
    <property type="protein sequence ID" value="AWT60183.1"/>
    <property type="molecule type" value="Genomic_DNA"/>
</dbReference>
<dbReference type="GO" id="GO:0006427">
    <property type="term" value="P:histidyl-tRNA aminoacylation"/>
    <property type="evidence" value="ECO:0007669"/>
    <property type="project" value="UniProtKB-UniRule"/>
</dbReference>
<sequence>MFENLPGFREYYPDRCALRNYIFEVWRNAATCFGFEEYDAPILEPLELFKEKSGEEIVGQLFSFLDRGGREVALRPEMTPSLGRLVGARQQSLKKPVKWFNIGEHFRYEKPQKGRTRAFFQFNADILGEEGVAADAELIALGVESLIGFGLRETDFVIRLSDRELWMAFLSAFDLEGDQASGVLSLIDKIERQDRATLVKQLDPYLGSRKQAFLTQVEELVNCDTVRKIREFFHQQVSSSEVLSRIERRLGEWEELLELLRAMGLIAFLKLDLGIVRGLAYYTGFVYEAFEKQGESRSLFAGGRYDGLLAKLGYTDMPASGFAIGDVVLANLLEERKLGVNSKNAPEIFMVFGGENERKVVLADAAKLRRLNFRVEYTFRKQGFGKQFGLAVEKRAKIALIYGSEELKEGTIKLRNLKTREEAIVLRDALVDELKRILGS</sequence>
<evidence type="ECO:0000259" key="10">
    <source>
        <dbReference type="PROSITE" id="PS50862"/>
    </source>
</evidence>
<comment type="subunit">
    <text evidence="2 8">Homodimer.</text>
</comment>
<feature type="binding site" evidence="9">
    <location>
        <begin position="77"/>
        <end position="79"/>
    </location>
    <ligand>
        <name>L-histidine</name>
        <dbReference type="ChEBI" id="CHEBI:57595"/>
    </ligand>
</feature>
<feature type="binding site" evidence="9">
    <location>
        <position position="121"/>
    </location>
    <ligand>
        <name>L-histidine</name>
        <dbReference type="ChEBI" id="CHEBI:57595"/>
    </ligand>
</feature>
<comment type="similarity">
    <text evidence="1 8">Belongs to the class-II aminoacyl-tRNA synthetase family.</text>
</comment>
<dbReference type="InterPro" id="IPR015807">
    <property type="entry name" value="His-tRNA-ligase"/>
</dbReference>
<evidence type="ECO:0000256" key="8">
    <source>
        <dbReference type="HAMAP-Rule" id="MF_00127"/>
    </source>
</evidence>
<feature type="binding site" evidence="9">
    <location>
        <position position="107"/>
    </location>
    <ligand>
        <name>L-histidine</name>
        <dbReference type="ChEBI" id="CHEBI:57595"/>
    </ligand>
</feature>
<dbReference type="PANTHER" id="PTHR43707">
    <property type="entry name" value="HISTIDYL-TRNA SYNTHETASE"/>
    <property type="match status" value="1"/>
</dbReference>
<keyword evidence="8" id="KW-0067">ATP-binding</keyword>
<feature type="binding site" evidence="9">
    <location>
        <position position="277"/>
    </location>
    <ligand>
        <name>L-histidine</name>
        <dbReference type="ChEBI" id="CHEBI:57595"/>
    </ligand>
</feature>
<comment type="catalytic activity">
    <reaction evidence="7 8">
        <text>tRNA(His) + L-histidine + ATP = L-histidyl-tRNA(His) + AMP + diphosphate + H(+)</text>
        <dbReference type="Rhea" id="RHEA:17313"/>
        <dbReference type="Rhea" id="RHEA-COMP:9665"/>
        <dbReference type="Rhea" id="RHEA-COMP:9689"/>
        <dbReference type="ChEBI" id="CHEBI:15378"/>
        <dbReference type="ChEBI" id="CHEBI:30616"/>
        <dbReference type="ChEBI" id="CHEBI:33019"/>
        <dbReference type="ChEBI" id="CHEBI:57595"/>
        <dbReference type="ChEBI" id="CHEBI:78442"/>
        <dbReference type="ChEBI" id="CHEBI:78527"/>
        <dbReference type="ChEBI" id="CHEBI:456215"/>
        <dbReference type="EC" id="6.1.1.21"/>
    </reaction>
</comment>
<dbReference type="PIRSF" id="PIRSF001549">
    <property type="entry name" value="His-tRNA_synth"/>
    <property type="match status" value="1"/>
</dbReference>
<protein>
    <recommendedName>
        <fullName evidence="8">Histidine--tRNA ligase</fullName>
        <ecNumber evidence="8">6.1.1.21</ecNumber>
    </recommendedName>
    <alternativeName>
        <fullName evidence="8">Histidyl-tRNA synthetase</fullName>
        <shortName evidence="8">HisRS</shortName>
    </alternativeName>
</protein>
<dbReference type="SUPFAM" id="SSF52954">
    <property type="entry name" value="Class II aaRS ABD-related"/>
    <property type="match status" value="1"/>
</dbReference>
<evidence type="ECO:0000256" key="6">
    <source>
        <dbReference type="ARBA" id="ARBA00023146"/>
    </source>
</evidence>
<gene>
    <name evidence="8 11" type="primary">hisS</name>
    <name evidence="11" type="ORF">DF168_01385</name>
</gene>
<evidence type="ECO:0000256" key="9">
    <source>
        <dbReference type="PIRSR" id="PIRSR001549-1"/>
    </source>
</evidence>
<dbReference type="Pfam" id="PF13393">
    <property type="entry name" value="tRNA-synt_His"/>
    <property type="match status" value="1"/>
</dbReference>
<dbReference type="InterPro" id="IPR004516">
    <property type="entry name" value="HisRS/HisZ"/>
</dbReference>
<dbReference type="Gene3D" id="3.30.930.10">
    <property type="entry name" value="Bira Bifunctional Protein, Domain 2"/>
    <property type="match status" value="1"/>
</dbReference>
<dbReference type="PROSITE" id="PS50862">
    <property type="entry name" value="AA_TRNA_LIGASE_II"/>
    <property type="match status" value="1"/>
</dbReference>
<organism evidence="11 12">
    <name type="scientific">Candidatus Moanibacter tarae</name>
    <dbReference type="NCBI Taxonomy" id="2200854"/>
    <lineage>
        <taxon>Bacteria</taxon>
        <taxon>Pseudomonadati</taxon>
        <taxon>Verrucomicrobiota</taxon>
        <taxon>Opitutia</taxon>
        <taxon>Puniceicoccales</taxon>
        <taxon>Puniceicoccales incertae sedis</taxon>
        <taxon>Candidatus Moanibacter</taxon>
    </lineage>
</organism>
<keyword evidence="5 8" id="KW-0648">Protein biosynthesis</keyword>
<keyword evidence="3 8" id="KW-0436">Ligase</keyword>
<feature type="binding site" evidence="9">
    <location>
        <position position="125"/>
    </location>
    <ligand>
        <name>L-histidine</name>
        <dbReference type="ChEBI" id="CHEBI:57595"/>
    </ligand>
</feature>
<evidence type="ECO:0000313" key="12">
    <source>
        <dbReference type="Proteomes" id="UP000247465"/>
    </source>
</evidence>
<reference evidence="11 12" key="1">
    <citation type="submission" date="2018-06" db="EMBL/GenBank/DDBJ databases">
        <title>Draft Genome Sequence of a Novel Marine Bacterium Related to the Verrucomicrobia.</title>
        <authorList>
            <person name="Vosseberg J."/>
            <person name="Martijn J."/>
            <person name="Ettema T.J.G."/>
        </authorList>
    </citation>
    <scope>NUCLEOTIDE SEQUENCE [LARGE SCALE GENOMIC DNA]</scope>
    <source>
        <strain evidence="11">TARA_B100001123</strain>
    </source>
</reference>
<dbReference type="KEGG" id="mtar:DF168_01385"/>
<evidence type="ECO:0000256" key="1">
    <source>
        <dbReference type="ARBA" id="ARBA00008226"/>
    </source>
</evidence>
<comment type="subcellular location">
    <subcellularLocation>
        <location evidence="8">Cytoplasm</location>
    </subcellularLocation>
</comment>
<proteinExistence type="inferred from homology"/>
<dbReference type="InterPro" id="IPR041715">
    <property type="entry name" value="HisRS-like_core"/>
</dbReference>
<dbReference type="NCBIfam" id="TIGR00442">
    <property type="entry name" value="hisS"/>
    <property type="match status" value="1"/>
</dbReference>
<evidence type="ECO:0000256" key="7">
    <source>
        <dbReference type="ARBA" id="ARBA00047639"/>
    </source>
</evidence>
<evidence type="ECO:0000256" key="2">
    <source>
        <dbReference type="ARBA" id="ARBA00011738"/>
    </source>
</evidence>
<evidence type="ECO:0000256" key="3">
    <source>
        <dbReference type="ARBA" id="ARBA00022598"/>
    </source>
</evidence>
<dbReference type="SUPFAM" id="SSF55681">
    <property type="entry name" value="Class II aaRS and biotin synthetases"/>
    <property type="match status" value="1"/>
</dbReference>
<dbReference type="InterPro" id="IPR045864">
    <property type="entry name" value="aa-tRNA-synth_II/BPL/LPL"/>
</dbReference>
<accession>A0A2Z4AD88</accession>
<evidence type="ECO:0000256" key="5">
    <source>
        <dbReference type="ARBA" id="ARBA00022917"/>
    </source>
</evidence>
<feature type="binding site" evidence="9">
    <location>
        <begin position="281"/>
        <end position="282"/>
    </location>
    <ligand>
        <name>L-histidine</name>
        <dbReference type="ChEBI" id="CHEBI:57595"/>
    </ligand>
</feature>
<dbReference type="GO" id="GO:0005524">
    <property type="term" value="F:ATP binding"/>
    <property type="evidence" value="ECO:0007669"/>
    <property type="project" value="UniProtKB-UniRule"/>
</dbReference>
<dbReference type="GO" id="GO:0005737">
    <property type="term" value="C:cytoplasm"/>
    <property type="evidence" value="ECO:0007669"/>
    <property type="project" value="UniProtKB-SubCell"/>
</dbReference>